<sequence>MTTNFKNIHIGKLIHLRVKESNIDLTRICNFMKCTEIEINEMYIQEDLSTNILLRWSKLLEYDFFRLYSQHLILYAPPSASIRESAISKLPHFRKNIYTREIIDFIMEIIIKQEKTKRQITDEYGIPYTTLCKWVTKHNK</sequence>
<dbReference type="eggNOG" id="ENOG503115A">
    <property type="taxonomic scope" value="Bacteria"/>
</dbReference>
<organism evidence="1 2">
    <name type="scientific">Chryseobacterium soli</name>
    <dbReference type="NCBI Taxonomy" id="445961"/>
    <lineage>
        <taxon>Bacteria</taxon>
        <taxon>Pseudomonadati</taxon>
        <taxon>Bacteroidota</taxon>
        <taxon>Flavobacteriia</taxon>
        <taxon>Flavobacteriales</taxon>
        <taxon>Weeksellaceae</taxon>
        <taxon>Chryseobacterium group</taxon>
        <taxon>Chryseobacterium</taxon>
    </lineage>
</organism>
<comment type="caution">
    <text evidence="1">The sequence shown here is derived from an EMBL/GenBank/DDBJ whole genome shotgun (WGS) entry which is preliminary data.</text>
</comment>
<accession>A0A086A3K2</accession>
<dbReference type="EMBL" id="JPRH01000007">
    <property type="protein sequence ID" value="KFF11266.1"/>
    <property type="molecule type" value="Genomic_DNA"/>
</dbReference>
<evidence type="ECO:0000313" key="1">
    <source>
        <dbReference type="EMBL" id="KFF11266.1"/>
    </source>
</evidence>
<dbReference type="SUPFAM" id="SSF46689">
    <property type="entry name" value="Homeodomain-like"/>
    <property type="match status" value="1"/>
</dbReference>
<dbReference type="InterPro" id="IPR009057">
    <property type="entry name" value="Homeodomain-like_sf"/>
</dbReference>
<name>A0A086A3K2_9FLAO</name>
<dbReference type="OrthoDB" id="799937at2"/>
<gene>
    <name evidence="1" type="ORF">IW15_16045</name>
</gene>
<dbReference type="AlphaFoldDB" id="A0A086A3K2"/>
<reference evidence="1 2" key="1">
    <citation type="submission" date="2014-07" db="EMBL/GenBank/DDBJ databases">
        <title>Genome of Chryseobacterium soli DSM 19298.</title>
        <authorList>
            <person name="Stropko S.J."/>
            <person name="Pipes S.E."/>
            <person name="Newman J."/>
        </authorList>
    </citation>
    <scope>NUCLEOTIDE SEQUENCE [LARGE SCALE GENOMIC DNA]</scope>
    <source>
        <strain evidence="1 2">DSM 19298</strain>
    </source>
</reference>
<dbReference type="Proteomes" id="UP000028705">
    <property type="component" value="Unassembled WGS sequence"/>
</dbReference>
<proteinExistence type="predicted"/>
<dbReference type="RefSeq" id="WP_034713512.1">
    <property type="nucleotide sequence ID" value="NZ_JAODPJ010000001.1"/>
</dbReference>
<evidence type="ECO:0000313" key="2">
    <source>
        <dbReference type="Proteomes" id="UP000028705"/>
    </source>
</evidence>
<keyword evidence="2" id="KW-1185">Reference proteome</keyword>
<protein>
    <submittedName>
        <fullName evidence="1">Transposase</fullName>
    </submittedName>
</protein>